<dbReference type="RefSeq" id="WP_249865824.1">
    <property type="nucleotide sequence ID" value="NZ_CP027059.1"/>
</dbReference>
<keyword evidence="2" id="KW-1185">Reference proteome</keyword>
<evidence type="ECO:0000313" key="2">
    <source>
        <dbReference type="Proteomes" id="UP001057134"/>
    </source>
</evidence>
<sequence length="292" mass="32164">MNTFHRIAFTTLSVLTVAAAGCDAGQMPDSSVIPENFLTEQRRQQPAQAAYRPDLFPEQAAIPFGESIMHPLEPASSPSGAKLIQSFPLADTKAEIRIYSDTDASSNLTGYLKGLQTEWKLGSLSAAAPGQVRITPLNWIAGEWTGAEIASTSDSAAAKKRLAVYHQPTDSWKVIDFQGHGAMAADLDGDGVTEWVGNQTDWVPPAVEIHRWNQERGRFESTVVQLDPGLFPDMAGDTPSYSSLFEEEGKAFIEIGDDDAYAFFTYDRGMLKKYRPADTRDRVLEMQMKRSH</sequence>
<reference evidence="1" key="1">
    <citation type="submission" date="2018-02" db="EMBL/GenBank/DDBJ databases">
        <authorList>
            <person name="Kim S.-K."/>
            <person name="Jung H.-I."/>
            <person name="Lee S.-W."/>
        </authorList>
    </citation>
    <scope>NUCLEOTIDE SEQUENCE</scope>
    <source>
        <strain evidence="1">SK3146</strain>
    </source>
</reference>
<evidence type="ECO:0000313" key="1">
    <source>
        <dbReference type="EMBL" id="UQZ83843.1"/>
    </source>
</evidence>
<name>A0ABY4RNX9_9BACL</name>
<organism evidence="1 2">
    <name type="scientific">Paenibacillus konkukensis</name>
    <dbReference type="NCBI Taxonomy" id="2020716"/>
    <lineage>
        <taxon>Bacteria</taxon>
        <taxon>Bacillati</taxon>
        <taxon>Bacillota</taxon>
        <taxon>Bacilli</taxon>
        <taxon>Bacillales</taxon>
        <taxon>Paenibacillaceae</taxon>
        <taxon>Paenibacillus</taxon>
    </lineage>
</organism>
<dbReference type="PROSITE" id="PS51257">
    <property type="entry name" value="PROKAR_LIPOPROTEIN"/>
    <property type="match status" value="1"/>
</dbReference>
<protein>
    <submittedName>
        <fullName evidence="1">Uncharacterized protein</fullName>
    </submittedName>
</protein>
<proteinExistence type="predicted"/>
<dbReference type="EMBL" id="CP027059">
    <property type="protein sequence ID" value="UQZ83843.1"/>
    <property type="molecule type" value="Genomic_DNA"/>
</dbReference>
<dbReference type="Proteomes" id="UP001057134">
    <property type="component" value="Chromosome"/>
</dbReference>
<accession>A0ABY4RNX9</accession>
<reference evidence="1" key="2">
    <citation type="journal article" date="2021" name="J Anim Sci Technol">
        <title>Complete genome sequence of Paenibacillus konkukensis sp. nov. SK3146 as a potential probiotic strain.</title>
        <authorList>
            <person name="Jung H.I."/>
            <person name="Park S."/>
            <person name="Niu K.M."/>
            <person name="Lee S.W."/>
            <person name="Kothari D."/>
            <person name="Yi K.J."/>
            <person name="Kim S.K."/>
        </authorList>
    </citation>
    <scope>NUCLEOTIDE SEQUENCE</scope>
    <source>
        <strain evidence="1">SK3146</strain>
    </source>
</reference>
<gene>
    <name evidence="1" type="ORF">SK3146_03050</name>
</gene>